<accession>A0A396JCV5</accession>
<reference evidence="3" key="1">
    <citation type="journal article" date="2018" name="Nat. Plants">
        <title>Whole-genome landscape of Medicago truncatula symbiotic genes.</title>
        <authorList>
            <person name="Pecrix Y."/>
            <person name="Staton S.E."/>
            <person name="Sallet E."/>
            <person name="Lelandais-Briere C."/>
            <person name="Moreau S."/>
            <person name="Carrere S."/>
            <person name="Blein T."/>
            <person name="Jardinaud M.F."/>
            <person name="Latrasse D."/>
            <person name="Zouine M."/>
            <person name="Zahm M."/>
            <person name="Kreplak J."/>
            <person name="Mayjonade B."/>
            <person name="Satge C."/>
            <person name="Perez M."/>
            <person name="Cauet S."/>
            <person name="Marande W."/>
            <person name="Chantry-Darmon C."/>
            <person name="Lopez-Roques C."/>
            <person name="Bouchez O."/>
            <person name="Berard A."/>
            <person name="Debelle F."/>
            <person name="Munos S."/>
            <person name="Bendahmane A."/>
            <person name="Berges H."/>
            <person name="Niebel A."/>
            <person name="Buitink J."/>
            <person name="Frugier F."/>
            <person name="Benhamed M."/>
            <person name="Crespi M."/>
            <person name="Gouzy J."/>
            <person name="Gamas P."/>
        </authorList>
    </citation>
    <scope>NUCLEOTIDE SEQUENCE [LARGE SCALE GENOMIC DNA]</scope>
    <source>
        <strain evidence="3">cv. Jemalong A17</strain>
    </source>
</reference>
<comment type="caution">
    <text evidence="2">The sequence shown here is derived from an EMBL/GenBank/DDBJ whole genome shotgun (WGS) entry which is preliminary data.</text>
</comment>
<gene>
    <name evidence="2" type="ORF">MtrunA17_Chr2g0308631</name>
</gene>
<proteinExistence type="predicted"/>
<evidence type="ECO:0000313" key="2">
    <source>
        <dbReference type="EMBL" id="RHN74285.1"/>
    </source>
</evidence>
<keyword evidence="1" id="KW-0472">Membrane</keyword>
<protein>
    <recommendedName>
        <fullName evidence="4">Transmembrane protein</fullName>
    </recommendedName>
</protein>
<dbReference type="Proteomes" id="UP000265566">
    <property type="component" value="Chromosome 2"/>
</dbReference>
<keyword evidence="1" id="KW-1133">Transmembrane helix</keyword>
<organism evidence="2 3">
    <name type="scientific">Medicago truncatula</name>
    <name type="common">Barrel medic</name>
    <name type="synonym">Medicago tribuloides</name>
    <dbReference type="NCBI Taxonomy" id="3880"/>
    <lineage>
        <taxon>Eukaryota</taxon>
        <taxon>Viridiplantae</taxon>
        <taxon>Streptophyta</taxon>
        <taxon>Embryophyta</taxon>
        <taxon>Tracheophyta</taxon>
        <taxon>Spermatophyta</taxon>
        <taxon>Magnoliopsida</taxon>
        <taxon>eudicotyledons</taxon>
        <taxon>Gunneridae</taxon>
        <taxon>Pentapetalae</taxon>
        <taxon>rosids</taxon>
        <taxon>fabids</taxon>
        <taxon>Fabales</taxon>
        <taxon>Fabaceae</taxon>
        <taxon>Papilionoideae</taxon>
        <taxon>50 kb inversion clade</taxon>
        <taxon>NPAAA clade</taxon>
        <taxon>Hologalegina</taxon>
        <taxon>IRL clade</taxon>
        <taxon>Trifolieae</taxon>
        <taxon>Medicago</taxon>
    </lineage>
</organism>
<sequence>MKCKHIFLVYLSFLLSLLFCIFEGYGLVPPLVYISFYIHIVSDWQRM</sequence>
<dbReference type="EMBL" id="PSQE01000002">
    <property type="protein sequence ID" value="RHN74285.1"/>
    <property type="molecule type" value="Genomic_DNA"/>
</dbReference>
<evidence type="ECO:0008006" key="4">
    <source>
        <dbReference type="Google" id="ProtNLM"/>
    </source>
</evidence>
<keyword evidence="1" id="KW-0812">Transmembrane</keyword>
<evidence type="ECO:0000256" key="1">
    <source>
        <dbReference type="SAM" id="Phobius"/>
    </source>
</evidence>
<name>A0A396JCV5_MEDTR</name>
<feature type="transmembrane region" description="Helical" evidence="1">
    <location>
        <begin position="7"/>
        <end position="28"/>
    </location>
</feature>
<evidence type="ECO:0000313" key="3">
    <source>
        <dbReference type="Proteomes" id="UP000265566"/>
    </source>
</evidence>
<dbReference type="AlphaFoldDB" id="A0A396JCV5"/>
<dbReference type="Gramene" id="rna10323">
    <property type="protein sequence ID" value="RHN74285.1"/>
    <property type="gene ID" value="gene10323"/>
</dbReference>